<accession>A0AAV2QUP0</accession>
<keyword evidence="3" id="KW-1185">Reference proteome</keyword>
<evidence type="ECO:0000313" key="2">
    <source>
        <dbReference type="EMBL" id="CAL4096759.1"/>
    </source>
</evidence>
<protein>
    <submittedName>
        <fullName evidence="2">Uncharacterized protein</fullName>
    </submittedName>
</protein>
<evidence type="ECO:0000256" key="1">
    <source>
        <dbReference type="SAM" id="MobiDB-lite"/>
    </source>
</evidence>
<dbReference type="AlphaFoldDB" id="A0AAV2QUP0"/>
<gene>
    <name evidence="2" type="ORF">MNOR_LOCUS15825</name>
</gene>
<proteinExistence type="predicted"/>
<dbReference type="Proteomes" id="UP001497623">
    <property type="component" value="Unassembled WGS sequence"/>
</dbReference>
<feature type="compositionally biased region" description="Low complexity" evidence="1">
    <location>
        <begin position="1"/>
        <end position="11"/>
    </location>
</feature>
<organism evidence="2 3">
    <name type="scientific">Meganyctiphanes norvegica</name>
    <name type="common">Northern krill</name>
    <name type="synonym">Thysanopoda norvegica</name>
    <dbReference type="NCBI Taxonomy" id="48144"/>
    <lineage>
        <taxon>Eukaryota</taxon>
        <taxon>Metazoa</taxon>
        <taxon>Ecdysozoa</taxon>
        <taxon>Arthropoda</taxon>
        <taxon>Crustacea</taxon>
        <taxon>Multicrustacea</taxon>
        <taxon>Malacostraca</taxon>
        <taxon>Eumalacostraca</taxon>
        <taxon>Eucarida</taxon>
        <taxon>Euphausiacea</taxon>
        <taxon>Euphausiidae</taxon>
        <taxon>Meganyctiphanes</taxon>
    </lineage>
</organism>
<feature type="region of interest" description="Disordered" evidence="1">
    <location>
        <begin position="1"/>
        <end position="115"/>
    </location>
</feature>
<name>A0AAV2QUP0_MEGNR</name>
<feature type="compositionally biased region" description="Basic and acidic residues" evidence="1">
    <location>
        <begin position="88"/>
        <end position="101"/>
    </location>
</feature>
<reference evidence="2 3" key="1">
    <citation type="submission" date="2024-05" db="EMBL/GenBank/DDBJ databases">
        <authorList>
            <person name="Wallberg A."/>
        </authorList>
    </citation>
    <scope>NUCLEOTIDE SEQUENCE [LARGE SCALE GENOMIC DNA]</scope>
</reference>
<evidence type="ECO:0000313" key="3">
    <source>
        <dbReference type="Proteomes" id="UP001497623"/>
    </source>
</evidence>
<comment type="caution">
    <text evidence="2">The sequence shown here is derived from an EMBL/GenBank/DDBJ whole genome shotgun (WGS) entry which is preliminary data.</text>
</comment>
<dbReference type="EMBL" id="CAXKWB010010095">
    <property type="protein sequence ID" value="CAL4096759.1"/>
    <property type="molecule type" value="Genomic_DNA"/>
</dbReference>
<feature type="region of interest" description="Disordered" evidence="1">
    <location>
        <begin position="172"/>
        <end position="252"/>
    </location>
</feature>
<sequence length="252" mass="27991">MIGEGTTSTKGSPGGGRRDDHRRRKPRSLPPMPHKPTHPIISKDQAEGQVSDLSSSRFIGSPPPSMLRGRDQHNRRDSNGNYRPRRRHSDDHDYGDEERTVYRPANPELEVSQPRITLHTAPTKSETPPPHSIVTVDSNNKKLVSTASSLSLRSFSSAASDIITQQQVLTPPPKLVSYRGDSGTKAVQEWVPEDESGRRSSVTSVRLRKNSMPSIRDLPTPIQGVDAMHRPSQPLSHARRTKSTVKLFPINK</sequence>
<feature type="compositionally biased region" description="Basic and acidic residues" evidence="1">
    <location>
        <begin position="68"/>
        <end position="78"/>
    </location>
</feature>